<dbReference type="EMBL" id="MKKU01000183">
    <property type="protein sequence ID" value="RNF20267.1"/>
    <property type="molecule type" value="Genomic_DNA"/>
</dbReference>
<evidence type="ECO:0000313" key="3">
    <source>
        <dbReference type="Proteomes" id="UP000284403"/>
    </source>
</evidence>
<dbReference type="OrthoDB" id="267740at2759"/>
<feature type="region of interest" description="Disordered" evidence="1">
    <location>
        <begin position="443"/>
        <end position="474"/>
    </location>
</feature>
<feature type="region of interest" description="Disordered" evidence="1">
    <location>
        <begin position="278"/>
        <end position="303"/>
    </location>
</feature>
<evidence type="ECO:0000313" key="2">
    <source>
        <dbReference type="EMBL" id="RNF20267.1"/>
    </source>
</evidence>
<feature type="region of interest" description="Disordered" evidence="1">
    <location>
        <begin position="58"/>
        <end position="83"/>
    </location>
</feature>
<protein>
    <submittedName>
        <fullName evidence="2">Uncharacterized protein</fullName>
    </submittedName>
</protein>
<dbReference type="RefSeq" id="XP_029229139.1">
    <property type="nucleotide sequence ID" value="XM_029370756.1"/>
</dbReference>
<dbReference type="AlphaFoldDB" id="A0A422PRY3"/>
<feature type="compositionally biased region" description="Polar residues" evidence="1">
    <location>
        <begin position="278"/>
        <end position="294"/>
    </location>
</feature>
<feature type="region of interest" description="Disordered" evidence="1">
    <location>
        <begin position="193"/>
        <end position="238"/>
    </location>
</feature>
<organism evidence="2 3">
    <name type="scientific">Trypanosoma conorhini</name>
    <dbReference type="NCBI Taxonomy" id="83891"/>
    <lineage>
        <taxon>Eukaryota</taxon>
        <taxon>Discoba</taxon>
        <taxon>Euglenozoa</taxon>
        <taxon>Kinetoplastea</taxon>
        <taxon>Metakinetoplastina</taxon>
        <taxon>Trypanosomatida</taxon>
        <taxon>Trypanosomatidae</taxon>
        <taxon>Trypanosoma</taxon>
    </lineage>
</organism>
<dbReference type="GeneID" id="40317450"/>
<accession>A0A422PRY3</accession>
<name>A0A422PRY3_9TRYP</name>
<evidence type="ECO:0000256" key="1">
    <source>
        <dbReference type="SAM" id="MobiDB-lite"/>
    </source>
</evidence>
<proteinExistence type="predicted"/>
<feature type="compositionally biased region" description="Low complexity" evidence="1">
    <location>
        <begin position="443"/>
        <end position="455"/>
    </location>
</feature>
<feature type="compositionally biased region" description="Acidic residues" evidence="1">
    <location>
        <begin position="374"/>
        <end position="385"/>
    </location>
</feature>
<feature type="region of interest" description="Disordered" evidence="1">
    <location>
        <begin position="1"/>
        <end position="22"/>
    </location>
</feature>
<reference evidence="2 3" key="1">
    <citation type="journal article" date="2018" name="BMC Genomics">
        <title>Genomic comparison of Trypanosoma conorhini and Trypanosoma rangeli to Trypanosoma cruzi strains of high and low virulence.</title>
        <authorList>
            <person name="Bradwell K.R."/>
            <person name="Koparde V.N."/>
            <person name="Matveyev A.V."/>
            <person name="Serrano M.G."/>
            <person name="Alves J.M."/>
            <person name="Parikh H."/>
            <person name="Huang B."/>
            <person name="Lee V."/>
            <person name="Espinosa-Alvarez O."/>
            <person name="Ortiz P.A."/>
            <person name="Costa-Martins A.G."/>
            <person name="Teixeira M.M."/>
            <person name="Buck G.A."/>
        </authorList>
    </citation>
    <scope>NUCLEOTIDE SEQUENCE [LARGE SCALE GENOMIC DNA]</scope>
    <source>
        <strain evidence="2 3">025E</strain>
    </source>
</reference>
<comment type="caution">
    <text evidence="2">The sequence shown here is derived from an EMBL/GenBank/DDBJ whole genome shotgun (WGS) entry which is preliminary data.</text>
</comment>
<dbReference type="Proteomes" id="UP000284403">
    <property type="component" value="Unassembled WGS sequence"/>
</dbReference>
<sequence>MPPSSLPSRRRGAAATRRSTSPVGVMRECLRPPVGAARWQAVPRAACSLRPAAGVARALTAPTPTRKAPPHRTKGLHTFPSEPAQVGLGAAAQTGWARNELSAAARAADDVLPAPRPREAASSVAVASSSAACGSPAGVRPTSAAATVLAAAAAAAAAAGVSEDSAETSRASLSRRGLSVHATPFRPRAATALSRLTSGAEASEVGSLFPPQHAQPPEVGGRQPRPAHTPAPEFPRTPLASELTGVRLSTSSGNIAFVTVPHVSSTASFGGGDSLQMSTSLLSPSPAATTLHRPQQQQQQQQLHLLRNALRVGGSSSDTIFSPSDLREESFSDDVRHRRVPFTDAEAMDEAVMLHLLRGSSGSSSSVADHDHNDDENDDDDDDDDDAVCVEQLQHLPTPDAAATLQTDLDANHYAGGFWDLEGPSAATRRFLHRVASSTASLALTTRSGRGSPAGPRERGAAGRRSGFNADSSDDLWEMNSSAYADSLDDAQVEWIEQQLRAKENPDDFFF</sequence>
<keyword evidence="3" id="KW-1185">Reference proteome</keyword>
<gene>
    <name evidence="2" type="ORF">Tco025E_03839</name>
</gene>
<feature type="region of interest" description="Disordered" evidence="1">
    <location>
        <begin position="360"/>
        <end position="385"/>
    </location>
</feature>